<feature type="transmembrane region" description="Helical" evidence="1">
    <location>
        <begin position="52"/>
        <end position="73"/>
    </location>
</feature>
<proteinExistence type="predicted"/>
<gene>
    <name evidence="2" type="ORF">H9897_02535</name>
</gene>
<dbReference type="EMBL" id="JAHLFM010000038">
    <property type="protein sequence ID" value="MBU3831007.1"/>
    <property type="molecule type" value="Genomic_DNA"/>
</dbReference>
<sequence>MTINFNNYIYLVLINFAICVGVFLIYFGLNYLFDFKLIKKFAVKLTKNYKRLFDIIFGMIMGGLSFFGILLAYKWYPETRTIIVLYLPLLLVLGVSYKQSLFFSFLITILFSLILLAIFDNIGFLNIVYHFILVIITSCFVITIRLLKLKNNRIVNFAFILIYIGLLILIFYLLFKNQPIENILIQSLFILILYLICYFSSNYIQNFIIKINELNKASNFEINNFYKENIAIKTINESKLKNKLGLMIIINFTNIFNLPIQLGNHMSNYMQQKLLDCFVDALRQYKPIFFITRKNEYALYIPLNNVNLNNLSVVYEGNDKNIRANNDPLKTLETHIQNIPHELVFGKQKIQVNFQLSCSIYGLHSYDNVQLINMCRLSIKNNNSTSNIIKVYNPLKDIKPRINYEEIKKLQKYFGPKSLEINLTSSKYGWYIPKVSSVDHLLFDIDDIKEYTLNKGIYTIMLRWICMQSLQKYKDITNPKPILIEYPLDHLLSNSFNINGFKRKINLLNIEFNKIIFKLNLLDINLEQNKMLIYQNIKLIKDLGIKTYFYNFDERYKDIIKIVKPNWISINEKLEKYDEYFENLKLLIYKFGINLI</sequence>
<evidence type="ECO:0000313" key="2">
    <source>
        <dbReference type="EMBL" id="MBU3831007.1"/>
    </source>
</evidence>
<feature type="transmembrane region" description="Helical" evidence="1">
    <location>
        <begin position="244"/>
        <end position="262"/>
    </location>
</feature>
<feature type="transmembrane region" description="Helical" evidence="1">
    <location>
        <begin position="154"/>
        <end position="174"/>
    </location>
</feature>
<keyword evidence="1" id="KW-0812">Transmembrane</keyword>
<feature type="transmembrane region" description="Helical" evidence="1">
    <location>
        <begin position="180"/>
        <end position="200"/>
    </location>
</feature>
<keyword evidence="1" id="KW-1133">Transmembrane helix</keyword>
<name>A0A9E2KWW9_9BACT</name>
<organism evidence="2 3">
    <name type="scientific">Candidatus Ureaplasma intestinipullorum</name>
    <dbReference type="NCBI Taxonomy" id="2838770"/>
    <lineage>
        <taxon>Bacteria</taxon>
        <taxon>Bacillati</taxon>
        <taxon>Mycoplasmatota</taxon>
        <taxon>Mycoplasmoidales</taxon>
        <taxon>Mycoplasmoidaceae</taxon>
        <taxon>Ureaplasma</taxon>
    </lineage>
</organism>
<evidence type="ECO:0000256" key="1">
    <source>
        <dbReference type="SAM" id="Phobius"/>
    </source>
</evidence>
<feature type="transmembrane region" description="Helical" evidence="1">
    <location>
        <begin position="102"/>
        <end position="122"/>
    </location>
</feature>
<evidence type="ECO:0000313" key="3">
    <source>
        <dbReference type="Proteomes" id="UP000824247"/>
    </source>
</evidence>
<accession>A0A9E2KWW9</accession>
<feature type="transmembrane region" description="Helical" evidence="1">
    <location>
        <begin position="12"/>
        <end position="32"/>
    </location>
</feature>
<reference evidence="2" key="2">
    <citation type="submission" date="2021-04" db="EMBL/GenBank/DDBJ databases">
        <authorList>
            <person name="Gilroy R."/>
        </authorList>
    </citation>
    <scope>NUCLEOTIDE SEQUENCE</scope>
    <source>
        <strain evidence="2">A5-1222</strain>
    </source>
</reference>
<keyword evidence="1" id="KW-0472">Membrane</keyword>
<protein>
    <submittedName>
        <fullName evidence="2">Uncharacterized protein</fullName>
    </submittedName>
</protein>
<reference evidence="2" key="1">
    <citation type="journal article" date="2021" name="PeerJ">
        <title>Extensive microbial diversity within the chicken gut microbiome revealed by metagenomics and culture.</title>
        <authorList>
            <person name="Gilroy R."/>
            <person name="Ravi A."/>
            <person name="Getino M."/>
            <person name="Pursley I."/>
            <person name="Horton D.L."/>
            <person name="Alikhan N.F."/>
            <person name="Baker D."/>
            <person name="Gharbi K."/>
            <person name="Hall N."/>
            <person name="Watson M."/>
            <person name="Adriaenssens E.M."/>
            <person name="Foster-Nyarko E."/>
            <person name="Jarju S."/>
            <person name="Secka A."/>
            <person name="Antonio M."/>
            <person name="Oren A."/>
            <person name="Chaudhuri R.R."/>
            <person name="La Ragione R."/>
            <person name="Hildebrand F."/>
            <person name="Pallen M.J."/>
        </authorList>
    </citation>
    <scope>NUCLEOTIDE SEQUENCE</scope>
    <source>
        <strain evidence="2">A5-1222</strain>
    </source>
</reference>
<feature type="transmembrane region" description="Helical" evidence="1">
    <location>
        <begin position="79"/>
        <end position="95"/>
    </location>
</feature>
<dbReference type="Proteomes" id="UP000824247">
    <property type="component" value="Unassembled WGS sequence"/>
</dbReference>
<feature type="transmembrane region" description="Helical" evidence="1">
    <location>
        <begin position="128"/>
        <end position="147"/>
    </location>
</feature>
<comment type="caution">
    <text evidence="2">The sequence shown here is derived from an EMBL/GenBank/DDBJ whole genome shotgun (WGS) entry which is preliminary data.</text>
</comment>
<dbReference type="AlphaFoldDB" id="A0A9E2KWW9"/>